<dbReference type="Pfam" id="PF06305">
    <property type="entry name" value="LapA_dom"/>
    <property type="match status" value="1"/>
</dbReference>
<sequence length="98" mass="10800">MRILIWLLRAALLILLLGFAIKNDGVVTVHAFFDAEWRVPLVLLMATILVAGVLIGASALVGTVFMLRREVARLRKVAPMVSPSTRLRPRSDDASDSF</sequence>
<evidence type="ECO:0000313" key="8">
    <source>
        <dbReference type="Proteomes" id="UP001549691"/>
    </source>
</evidence>
<keyword evidence="3 5" id="KW-1133">Transmembrane helix</keyword>
<protein>
    <submittedName>
        <fullName evidence="7">LapA family protein</fullName>
    </submittedName>
</protein>
<keyword evidence="1" id="KW-1003">Cell membrane</keyword>
<organism evidence="7 8">
    <name type="scientific">Uliginosibacterium flavum</name>
    <dbReference type="NCBI Taxonomy" id="1396831"/>
    <lineage>
        <taxon>Bacteria</taxon>
        <taxon>Pseudomonadati</taxon>
        <taxon>Pseudomonadota</taxon>
        <taxon>Betaproteobacteria</taxon>
        <taxon>Rhodocyclales</taxon>
        <taxon>Zoogloeaceae</taxon>
        <taxon>Uliginosibacterium</taxon>
    </lineage>
</organism>
<evidence type="ECO:0000259" key="6">
    <source>
        <dbReference type="Pfam" id="PF06305"/>
    </source>
</evidence>
<dbReference type="RefSeq" id="WP_354599121.1">
    <property type="nucleotide sequence ID" value="NZ_JBEWZI010000001.1"/>
</dbReference>
<evidence type="ECO:0000256" key="5">
    <source>
        <dbReference type="SAM" id="Phobius"/>
    </source>
</evidence>
<accession>A0ABV2THI8</accession>
<proteinExistence type="predicted"/>
<feature type="transmembrane region" description="Helical" evidence="5">
    <location>
        <begin position="44"/>
        <end position="67"/>
    </location>
</feature>
<keyword evidence="2 5" id="KW-0812">Transmembrane</keyword>
<dbReference type="Proteomes" id="UP001549691">
    <property type="component" value="Unassembled WGS sequence"/>
</dbReference>
<dbReference type="EMBL" id="JBEWZI010000001">
    <property type="protein sequence ID" value="MET7012658.1"/>
    <property type="molecule type" value="Genomic_DNA"/>
</dbReference>
<keyword evidence="8" id="KW-1185">Reference proteome</keyword>
<comment type="caution">
    <text evidence="7">The sequence shown here is derived from an EMBL/GenBank/DDBJ whole genome shotgun (WGS) entry which is preliminary data.</text>
</comment>
<reference evidence="7 8" key="1">
    <citation type="submission" date="2024-07" db="EMBL/GenBank/DDBJ databases">
        <title>Uliginosibacterium flavum JJ3220;KACC:17644.</title>
        <authorList>
            <person name="Kim M.K."/>
        </authorList>
    </citation>
    <scope>NUCLEOTIDE SEQUENCE [LARGE SCALE GENOMIC DNA]</scope>
    <source>
        <strain evidence="7 8">KACC:17644</strain>
    </source>
</reference>
<evidence type="ECO:0000256" key="1">
    <source>
        <dbReference type="ARBA" id="ARBA00022475"/>
    </source>
</evidence>
<evidence type="ECO:0000256" key="2">
    <source>
        <dbReference type="ARBA" id="ARBA00022692"/>
    </source>
</evidence>
<feature type="domain" description="Lipopolysaccharide assembly protein A" evidence="6">
    <location>
        <begin position="22"/>
        <end position="76"/>
    </location>
</feature>
<name>A0ABV2THI8_9RHOO</name>
<evidence type="ECO:0000256" key="3">
    <source>
        <dbReference type="ARBA" id="ARBA00022989"/>
    </source>
</evidence>
<dbReference type="InterPro" id="IPR010445">
    <property type="entry name" value="LapA_dom"/>
</dbReference>
<evidence type="ECO:0000256" key="4">
    <source>
        <dbReference type="ARBA" id="ARBA00023136"/>
    </source>
</evidence>
<keyword evidence="4 5" id="KW-0472">Membrane</keyword>
<gene>
    <name evidence="7" type="ORF">ABXR19_00545</name>
</gene>
<evidence type="ECO:0000313" key="7">
    <source>
        <dbReference type="EMBL" id="MET7012658.1"/>
    </source>
</evidence>